<feature type="transmembrane region" description="Helical" evidence="1">
    <location>
        <begin position="103"/>
        <end position="121"/>
    </location>
</feature>
<dbReference type="InterPro" id="IPR018723">
    <property type="entry name" value="DUF2254_membrane"/>
</dbReference>
<dbReference type="RefSeq" id="WP_183446818.1">
    <property type="nucleotide sequence ID" value="NZ_JACHWB010000001.1"/>
</dbReference>
<evidence type="ECO:0000313" key="2">
    <source>
        <dbReference type="EMBL" id="MBB3017479.1"/>
    </source>
</evidence>
<name>A0A7W4YVR6_9HYPH</name>
<keyword evidence="1" id="KW-0472">Membrane</keyword>
<dbReference type="AlphaFoldDB" id="A0A7W4YVR6"/>
<sequence>MAHWKLLLRRLFRQIWFRIALFCLGGFAAAFTALLLQPYIPEDVALSVGADSVGNILGILAASMLTVTTFSLTTMVSAFASASTNLTPRATQLLMEDTTAQNALATFLGAFLYSIVGIIALSTETYGSTGRLVLLAVTILVIIFIVVTLLRWISRLTKLGTVRETIEQLESATSSSLRRWCRHPHLRAAPRLDWVRMIRAVYPSEIGYVQNIDVEKLASIVESRDALIDVDVLPGAFVDPTRPIAYVDEEMSDEDIGKVRHAFLLGDRRTYEQDPRFGLIALGEVASRALSPAINDPGTAIDVINAGIRILALYRGRSDEEEDVAFPKVRMPALSPADMMQDFFVPIARDGAGLVEVGIKLQKALQSLSRLSPDVFGRLAEEYSNDAVRRAAKALDEADFERLRCHTLTHPPEKIGQKSVAYPGSQAR</sequence>
<dbReference type="Pfam" id="PF10011">
    <property type="entry name" value="DUF2254"/>
    <property type="match status" value="1"/>
</dbReference>
<keyword evidence="3" id="KW-1185">Reference proteome</keyword>
<dbReference type="EMBL" id="JACHWB010000001">
    <property type="protein sequence ID" value="MBB3017479.1"/>
    <property type="molecule type" value="Genomic_DNA"/>
</dbReference>
<dbReference type="Proteomes" id="UP000532010">
    <property type="component" value="Unassembled WGS sequence"/>
</dbReference>
<feature type="transmembrane region" description="Helical" evidence="1">
    <location>
        <begin position="15"/>
        <end position="36"/>
    </location>
</feature>
<evidence type="ECO:0000256" key="1">
    <source>
        <dbReference type="SAM" id="Phobius"/>
    </source>
</evidence>
<keyword evidence="1" id="KW-0812">Transmembrane</keyword>
<accession>A0A7W4YVR6</accession>
<comment type="caution">
    <text evidence="2">The sequence shown here is derived from an EMBL/GenBank/DDBJ whole genome shotgun (WGS) entry which is preliminary data.</text>
</comment>
<proteinExistence type="predicted"/>
<gene>
    <name evidence="2" type="ORF">FHR70_000519</name>
</gene>
<protein>
    <submittedName>
        <fullName evidence="2">Putative membrane protein</fullName>
    </submittedName>
</protein>
<keyword evidence="1" id="KW-1133">Transmembrane helix</keyword>
<reference evidence="2 3" key="1">
    <citation type="submission" date="2020-08" db="EMBL/GenBank/DDBJ databases">
        <title>The Agave Microbiome: Exploring the role of microbial communities in plant adaptations to desert environments.</title>
        <authorList>
            <person name="Partida-Martinez L.P."/>
        </authorList>
    </citation>
    <scope>NUCLEOTIDE SEQUENCE [LARGE SCALE GENOMIC DNA]</scope>
    <source>
        <strain evidence="2 3">AT3.9</strain>
    </source>
</reference>
<feature type="transmembrane region" description="Helical" evidence="1">
    <location>
        <begin position="133"/>
        <end position="153"/>
    </location>
</feature>
<organism evidence="2 3">
    <name type="scientific">Microvirga lupini</name>
    <dbReference type="NCBI Taxonomy" id="420324"/>
    <lineage>
        <taxon>Bacteria</taxon>
        <taxon>Pseudomonadati</taxon>
        <taxon>Pseudomonadota</taxon>
        <taxon>Alphaproteobacteria</taxon>
        <taxon>Hyphomicrobiales</taxon>
        <taxon>Methylobacteriaceae</taxon>
        <taxon>Microvirga</taxon>
    </lineage>
</organism>
<evidence type="ECO:0000313" key="3">
    <source>
        <dbReference type="Proteomes" id="UP000532010"/>
    </source>
</evidence>
<feature type="transmembrane region" description="Helical" evidence="1">
    <location>
        <begin position="56"/>
        <end position="82"/>
    </location>
</feature>